<dbReference type="AlphaFoldDB" id="A0A0A2C7S4"/>
<dbReference type="EMBL" id="JNAX01000002">
    <property type="protein sequence ID" value="KGG22388.1"/>
    <property type="molecule type" value="Genomic_DNA"/>
</dbReference>
<sequence length="64" mass="7439">MSLETEIPELLYTEMKDFIDSSSDFDRQGFIKSALTDFLLQNGCQVKQLKESYSKYLLNHTSKI</sequence>
<evidence type="ECO:0000313" key="1">
    <source>
        <dbReference type="EMBL" id="KGG22388.1"/>
    </source>
</evidence>
<evidence type="ECO:0000313" key="2">
    <source>
        <dbReference type="Proteomes" id="UP000030392"/>
    </source>
</evidence>
<protein>
    <submittedName>
        <fullName evidence="1">Uncharacterized protein</fullName>
    </submittedName>
</protein>
<comment type="caution">
    <text evidence="1">The sequence shown here is derived from an EMBL/GenBank/DDBJ whole genome shotgun (WGS) entry which is preliminary data.</text>
</comment>
<organism evidence="1 2">
    <name type="scientific">Prochlorococcus marinus str. PAC1</name>
    <dbReference type="NCBI Taxonomy" id="59924"/>
    <lineage>
        <taxon>Bacteria</taxon>
        <taxon>Bacillati</taxon>
        <taxon>Cyanobacteriota</taxon>
        <taxon>Cyanophyceae</taxon>
        <taxon>Synechococcales</taxon>
        <taxon>Prochlorococcaceae</taxon>
        <taxon>Prochlorococcus</taxon>
    </lineage>
</organism>
<dbReference type="Pfam" id="PF10929">
    <property type="entry name" value="DUF2811"/>
    <property type="match status" value="1"/>
</dbReference>
<reference evidence="2" key="1">
    <citation type="journal article" date="2014" name="Sci. Data">
        <title>Genomes of diverse isolates of the marine cyanobacterium Prochlorococcus.</title>
        <authorList>
            <person name="Biller S."/>
            <person name="Berube P."/>
            <person name="Thompson J."/>
            <person name="Kelly L."/>
            <person name="Roggensack S."/>
            <person name="Awad L."/>
            <person name="Roache-Johnson K."/>
            <person name="Ding H."/>
            <person name="Giovannoni S.J."/>
            <person name="Moore L.R."/>
            <person name="Chisholm S.W."/>
        </authorList>
    </citation>
    <scope>NUCLEOTIDE SEQUENCE [LARGE SCALE GENOMIC DNA]</scope>
    <source>
        <strain evidence="2">PAC1</strain>
    </source>
</reference>
<dbReference type="RefSeq" id="WP_036904115.1">
    <property type="nucleotide sequence ID" value="NZ_CP138967.1"/>
</dbReference>
<dbReference type="InterPro" id="IPR021231">
    <property type="entry name" value="DUF2811"/>
</dbReference>
<proteinExistence type="predicted"/>
<gene>
    <name evidence="1" type="ORF">EV03_0057</name>
</gene>
<dbReference type="Proteomes" id="UP000030392">
    <property type="component" value="Unassembled WGS sequence"/>
</dbReference>
<accession>A0A0A2C7S4</accession>
<name>A0A0A2C7S4_PROMR</name>